<organism evidence="1 2">
    <name type="scientific">Kibdelosporangium persicum</name>
    <dbReference type="NCBI Taxonomy" id="2698649"/>
    <lineage>
        <taxon>Bacteria</taxon>
        <taxon>Bacillati</taxon>
        <taxon>Actinomycetota</taxon>
        <taxon>Actinomycetes</taxon>
        <taxon>Pseudonocardiales</taxon>
        <taxon>Pseudonocardiaceae</taxon>
        <taxon>Kibdelosporangium</taxon>
    </lineage>
</organism>
<keyword evidence="2" id="KW-1185">Reference proteome</keyword>
<gene>
    <name evidence="1" type="ORF">GC106_78710</name>
</gene>
<accession>A0ABX2FGV1</accession>
<name>A0ABX2FGV1_9PSEU</name>
<dbReference type="EMBL" id="JAAATY010000041">
    <property type="protein sequence ID" value="NRN70600.1"/>
    <property type="molecule type" value="Genomic_DNA"/>
</dbReference>
<evidence type="ECO:0000313" key="2">
    <source>
        <dbReference type="Proteomes" id="UP000763557"/>
    </source>
</evidence>
<reference evidence="1 2" key="1">
    <citation type="submission" date="2020-01" db="EMBL/GenBank/DDBJ databases">
        <title>Kibdelosporangium persica a novel Actinomycetes from a hot desert in Iran.</title>
        <authorList>
            <person name="Safaei N."/>
            <person name="Zaburannyi N."/>
            <person name="Mueller R."/>
            <person name="Wink J."/>
        </authorList>
    </citation>
    <scope>NUCLEOTIDE SEQUENCE [LARGE SCALE GENOMIC DNA]</scope>
    <source>
        <strain evidence="1 2">4NS15</strain>
    </source>
</reference>
<protein>
    <recommendedName>
        <fullName evidence="3">Transcriptional regulator, AbiEi antitoxin, Type IV TA system</fullName>
    </recommendedName>
</protein>
<sequence>MRTVPELSRFLSLDQPLVDRAVRVLATIGHVTFPGGAIELTELGWRSVRDGVCYLTTVQDRRKMYFDAYRSRPLSRRYYDPGVVTLLPLEDVNAAAGDRGASFRMLHSTYGFRKEALAELAGNPDRVHYNLPARIEYPESLGEELVYLPMYVVRAMDAGGRLTYLAYTQAADSVDPDLTELLRDTPEIVAPLDAEFRATDPDRQANRIERWLDRHNMTHCRAVRTAHGTWRVVLPEAAFVPAGTVGLNKVGSYVVLDQDLLYVSCDVRSVRERALLERVDAYVAARKTTAALDVRAHIARVAAQLGLSSVGPRQLQRMAAAAGMPGLAGELATIADEENP</sequence>
<evidence type="ECO:0000313" key="1">
    <source>
        <dbReference type="EMBL" id="NRN70600.1"/>
    </source>
</evidence>
<evidence type="ECO:0008006" key="3">
    <source>
        <dbReference type="Google" id="ProtNLM"/>
    </source>
</evidence>
<proteinExistence type="predicted"/>
<comment type="caution">
    <text evidence="1">The sequence shown here is derived from an EMBL/GenBank/DDBJ whole genome shotgun (WGS) entry which is preliminary data.</text>
</comment>
<dbReference type="Proteomes" id="UP000763557">
    <property type="component" value="Unassembled WGS sequence"/>
</dbReference>